<reference evidence="1" key="2">
    <citation type="submission" date="2018-03" db="EMBL/GenBank/DDBJ databases">
        <title>The Triticum urartu genome reveals the dynamic nature of wheat genome evolution.</title>
        <authorList>
            <person name="Ling H."/>
            <person name="Ma B."/>
            <person name="Shi X."/>
            <person name="Liu H."/>
            <person name="Dong L."/>
            <person name="Sun H."/>
            <person name="Cao Y."/>
            <person name="Gao Q."/>
            <person name="Zheng S."/>
            <person name="Li Y."/>
            <person name="Yu Y."/>
            <person name="Du H."/>
            <person name="Qi M."/>
            <person name="Li Y."/>
            <person name="Yu H."/>
            <person name="Cui Y."/>
            <person name="Wang N."/>
            <person name="Chen C."/>
            <person name="Wu H."/>
            <person name="Zhao Y."/>
            <person name="Zhang J."/>
            <person name="Li Y."/>
            <person name="Zhou W."/>
            <person name="Zhang B."/>
            <person name="Hu W."/>
            <person name="Eijk M."/>
            <person name="Tang J."/>
            <person name="Witsenboer H."/>
            <person name="Zhao S."/>
            <person name="Li Z."/>
            <person name="Zhang A."/>
            <person name="Wang D."/>
            <person name="Liang C."/>
        </authorList>
    </citation>
    <scope>NUCLEOTIDE SEQUENCE [LARGE SCALE GENOMIC DNA]</scope>
    <source>
        <strain evidence="1">cv. G1812</strain>
    </source>
</reference>
<proteinExistence type="predicted"/>
<sequence length="57" mass="6704">MWFQLPCLARNKNGVEVVGLGTRERGWDVGRGGRRRRWNLRQRRSSRFGASACWIWG</sequence>
<protein>
    <submittedName>
        <fullName evidence="1">Uncharacterized protein</fullName>
    </submittedName>
</protein>
<accession>A0A8R7JY21</accession>
<organism evidence="1 2">
    <name type="scientific">Triticum urartu</name>
    <name type="common">Red wild einkorn</name>
    <name type="synonym">Crithodium urartu</name>
    <dbReference type="NCBI Taxonomy" id="4572"/>
    <lineage>
        <taxon>Eukaryota</taxon>
        <taxon>Viridiplantae</taxon>
        <taxon>Streptophyta</taxon>
        <taxon>Embryophyta</taxon>
        <taxon>Tracheophyta</taxon>
        <taxon>Spermatophyta</taxon>
        <taxon>Magnoliopsida</taxon>
        <taxon>Liliopsida</taxon>
        <taxon>Poales</taxon>
        <taxon>Poaceae</taxon>
        <taxon>BOP clade</taxon>
        <taxon>Pooideae</taxon>
        <taxon>Triticodae</taxon>
        <taxon>Triticeae</taxon>
        <taxon>Triticinae</taxon>
        <taxon>Triticum</taxon>
    </lineage>
</organism>
<reference evidence="2" key="1">
    <citation type="journal article" date="2013" name="Nature">
        <title>Draft genome of the wheat A-genome progenitor Triticum urartu.</title>
        <authorList>
            <person name="Ling H.Q."/>
            <person name="Zhao S."/>
            <person name="Liu D."/>
            <person name="Wang J."/>
            <person name="Sun H."/>
            <person name="Zhang C."/>
            <person name="Fan H."/>
            <person name="Li D."/>
            <person name="Dong L."/>
            <person name="Tao Y."/>
            <person name="Gao C."/>
            <person name="Wu H."/>
            <person name="Li Y."/>
            <person name="Cui Y."/>
            <person name="Guo X."/>
            <person name="Zheng S."/>
            <person name="Wang B."/>
            <person name="Yu K."/>
            <person name="Liang Q."/>
            <person name="Yang W."/>
            <person name="Lou X."/>
            <person name="Chen J."/>
            <person name="Feng M."/>
            <person name="Jian J."/>
            <person name="Zhang X."/>
            <person name="Luo G."/>
            <person name="Jiang Y."/>
            <person name="Liu J."/>
            <person name="Wang Z."/>
            <person name="Sha Y."/>
            <person name="Zhang B."/>
            <person name="Wu H."/>
            <person name="Tang D."/>
            <person name="Shen Q."/>
            <person name="Xue P."/>
            <person name="Zou S."/>
            <person name="Wang X."/>
            <person name="Liu X."/>
            <person name="Wang F."/>
            <person name="Yang Y."/>
            <person name="An X."/>
            <person name="Dong Z."/>
            <person name="Zhang K."/>
            <person name="Zhang X."/>
            <person name="Luo M.C."/>
            <person name="Dvorak J."/>
            <person name="Tong Y."/>
            <person name="Wang J."/>
            <person name="Yang H."/>
            <person name="Li Z."/>
            <person name="Wang D."/>
            <person name="Zhang A."/>
            <person name="Wang J."/>
        </authorList>
    </citation>
    <scope>NUCLEOTIDE SEQUENCE</scope>
    <source>
        <strain evidence="2">cv. G1812</strain>
    </source>
</reference>
<dbReference type="EnsemblPlants" id="TuG1812G0100001734.01.T01">
    <property type="protein sequence ID" value="TuG1812G0100001734.01.T01.cds428284"/>
    <property type="gene ID" value="TuG1812G0100001734.01"/>
</dbReference>
<dbReference type="Proteomes" id="UP000015106">
    <property type="component" value="Chromosome 1"/>
</dbReference>
<dbReference type="AlphaFoldDB" id="A0A8R7JY21"/>
<keyword evidence="2" id="KW-1185">Reference proteome</keyword>
<name>A0A8R7JY21_TRIUA</name>
<reference evidence="1" key="3">
    <citation type="submission" date="2022-06" db="UniProtKB">
        <authorList>
            <consortium name="EnsemblPlants"/>
        </authorList>
    </citation>
    <scope>IDENTIFICATION</scope>
</reference>
<evidence type="ECO:0000313" key="1">
    <source>
        <dbReference type="EnsemblPlants" id="TuG1812G0100001734.01.T01.cds428284"/>
    </source>
</evidence>
<dbReference type="Gramene" id="TuG1812G0100001734.01.T01">
    <property type="protein sequence ID" value="TuG1812G0100001734.01.T01.cds428284"/>
    <property type="gene ID" value="TuG1812G0100001734.01"/>
</dbReference>
<evidence type="ECO:0000313" key="2">
    <source>
        <dbReference type="Proteomes" id="UP000015106"/>
    </source>
</evidence>